<accession>A0A0F9UK18</accession>
<comment type="caution">
    <text evidence="1">The sequence shown here is derived from an EMBL/GenBank/DDBJ whole genome shotgun (WGS) entry which is preliminary data.</text>
</comment>
<gene>
    <name evidence="1" type="ORF">LCGC14_0520900</name>
</gene>
<dbReference type="AlphaFoldDB" id="A0A0F9UK18"/>
<protein>
    <submittedName>
        <fullName evidence="1">Uncharacterized protein</fullName>
    </submittedName>
</protein>
<organism evidence="1">
    <name type="scientific">marine sediment metagenome</name>
    <dbReference type="NCBI Taxonomy" id="412755"/>
    <lineage>
        <taxon>unclassified sequences</taxon>
        <taxon>metagenomes</taxon>
        <taxon>ecological metagenomes</taxon>
    </lineage>
</organism>
<reference evidence="1" key="1">
    <citation type="journal article" date="2015" name="Nature">
        <title>Complex archaea that bridge the gap between prokaryotes and eukaryotes.</title>
        <authorList>
            <person name="Spang A."/>
            <person name="Saw J.H."/>
            <person name="Jorgensen S.L."/>
            <person name="Zaremba-Niedzwiedzka K."/>
            <person name="Martijn J."/>
            <person name="Lind A.E."/>
            <person name="van Eijk R."/>
            <person name="Schleper C."/>
            <person name="Guy L."/>
            <person name="Ettema T.J."/>
        </authorList>
    </citation>
    <scope>NUCLEOTIDE SEQUENCE</scope>
</reference>
<dbReference type="EMBL" id="LAZR01000654">
    <property type="protein sequence ID" value="KKN61561.1"/>
    <property type="molecule type" value="Genomic_DNA"/>
</dbReference>
<sequence>MIPENIKDLIAKLKEKTKNNNAKWQTSSGENEFQIKLDAGKIVIDSFHNEYDNEWYVSFGIYNKEGNEVIRNTVEQSDISGDYELLLDFHETVQNSYLKTDETINKMIFEINGKDEVGEIDSPLPF</sequence>
<name>A0A0F9UK18_9ZZZZ</name>
<evidence type="ECO:0000313" key="1">
    <source>
        <dbReference type="EMBL" id="KKN61561.1"/>
    </source>
</evidence>
<proteinExistence type="predicted"/>